<organism evidence="4 5">
    <name type="scientific">Athelia psychrophila</name>
    <dbReference type="NCBI Taxonomy" id="1759441"/>
    <lineage>
        <taxon>Eukaryota</taxon>
        <taxon>Fungi</taxon>
        <taxon>Dikarya</taxon>
        <taxon>Basidiomycota</taxon>
        <taxon>Agaricomycotina</taxon>
        <taxon>Agaricomycetes</taxon>
        <taxon>Agaricomycetidae</taxon>
        <taxon>Atheliales</taxon>
        <taxon>Atheliaceae</taxon>
        <taxon>Athelia</taxon>
    </lineage>
</organism>
<evidence type="ECO:0000313" key="4">
    <source>
        <dbReference type="EMBL" id="KZP18764.1"/>
    </source>
</evidence>
<protein>
    <recommendedName>
        <fullName evidence="3">Nephrocystin 3-like N-terminal domain-containing protein</fullName>
    </recommendedName>
</protein>
<dbReference type="PANTHER" id="PTHR10039">
    <property type="entry name" value="AMELOGENIN"/>
    <property type="match status" value="1"/>
</dbReference>
<keyword evidence="1" id="KW-0677">Repeat</keyword>
<dbReference type="STRING" id="436010.A0A166HE28"/>
<evidence type="ECO:0000256" key="2">
    <source>
        <dbReference type="SAM" id="SignalP"/>
    </source>
</evidence>
<dbReference type="PANTHER" id="PTHR10039:SF14">
    <property type="entry name" value="NACHT DOMAIN-CONTAINING PROTEIN"/>
    <property type="match status" value="1"/>
</dbReference>
<dbReference type="InterPro" id="IPR027417">
    <property type="entry name" value="P-loop_NTPase"/>
</dbReference>
<evidence type="ECO:0000259" key="3">
    <source>
        <dbReference type="Pfam" id="PF24883"/>
    </source>
</evidence>
<keyword evidence="5" id="KW-1185">Reference proteome</keyword>
<feature type="signal peptide" evidence="2">
    <location>
        <begin position="1"/>
        <end position="26"/>
    </location>
</feature>
<dbReference type="SUPFAM" id="SSF52540">
    <property type="entry name" value="P-loop containing nucleoside triphosphate hydrolases"/>
    <property type="match status" value="1"/>
</dbReference>
<name>A0A166HE28_9AGAM</name>
<sequence>MAPAHRATAFLLFLWALILCIPLALAQDPEHSVSYFENLPARLFFLDDTTVCIGSGKSTIANSLSDLFRNLRYLGAFLFFDSKSRYEHKTFVSTLAYQLAEFDQKLGERIADAVKLSKAILRAPLQVQFNTFVLGPLQSAKLDDLHQPMLIIIDGLDQCGDVASRKELLKVFSNANPPLPNFLRVIITSQPDPDTSKLLANFVPMELDTTSEGNHDDIELYFTDTFSQSWKEERGLHQDWPGQDRLSKLVQRAGGLFLWSVVAANSIIYAPNPGEQIDDLLNNSLSETELDDIYLKSLKSIPGCKHKGFAPQFKAVVGMIINAREPLSSATIEALRGCDSTGDETQFIITRLSSVLSFPTSTGLDAPIRTLHSSFDDFLCDRNKCGDEWYIDIALHHWELVIGCLKYLSRYFEGADPFPREAFMNTLRDKKLRDKAVCVDALAYTATYWPYHFCAISNTQTDMESSVKSPVKEVDDFLQRNLLHWFEFLSILNKSREASRMLGELCQGLACLSSGNSDVMKMAEDARRFLQTFADCIEPQFSTLHPSVEVRAITSVRLYHDTMSRPFMD</sequence>
<keyword evidence="2" id="KW-0732">Signal</keyword>
<reference evidence="4 5" key="1">
    <citation type="journal article" date="2016" name="Mol. Biol. Evol.">
        <title>Comparative Genomics of Early-Diverging Mushroom-Forming Fungi Provides Insights into the Origins of Lignocellulose Decay Capabilities.</title>
        <authorList>
            <person name="Nagy L.G."/>
            <person name="Riley R."/>
            <person name="Tritt A."/>
            <person name="Adam C."/>
            <person name="Daum C."/>
            <person name="Floudas D."/>
            <person name="Sun H."/>
            <person name="Yadav J.S."/>
            <person name="Pangilinan J."/>
            <person name="Larsson K.H."/>
            <person name="Matsuura K."/>
            <person name="Barry K."/>
            <person name="Labutti K."/>
            <person name="Kuo R."/>
            <person name="Ohm R.A."/>
            <person name="Bhattacharya S.S."/>
            <person name="Shirouzu T."/>
            <person name="Yoshinaga Y."/>
            <person name="Martin F.M."/>
            <person name="Grigoriev I.V."/>
            <person name="Hibbett D.S."/>
        </authorList>
    </citation>
    <scope>NUCLEOTIDE SEQUENCE [LARGE SCALE GENOMIC DNA]</scope>
    <source>
        <strain evidence="4 5">CBS 109695</strain>
    </source>
</reference>
<feature type="domain" description="Nephrocystin 3-like N-terminal" evidence="3">
    <location>
        <begin position="54"/>
        <end position="189"/>
    </location>
</feature>
<dbReference type="Proteomes" id="UP000076532">
    <property type="component" value="Unassembled WGS sequence"/>
</dbReference>
<proteinExistence type="predicted"/>
<evidence type="ECO:0000256" key="1">
    <source>
        <dbReference type="ARBA" id="ARBA00022737"/>
    </source>
</evidence>
<dbReference type="OrthoDB" id="163438at2759"/>
<evidence type="ECO:0000313" key="5">
    <source>
        <dbReference type="Proteomes" id="UP000076532"/>
    </source>
</evidence>
<dbReference type="Pfam" id="PF24883">
    <property type="entry name" value="NPHP3_N"/>
    <property type="match status" value="1"/>
</dbReference>
<dbReference type="AlphaFoldDB" id="A0A166HE28"/>
<accession>A0A166HE28</accession>
<dbReference type="InterPro" id="IPR056884">
    <property type="entry name" value="NPHP3-like_N"/>
</dbReference>
<dbReference type="EMBL" id="KV417569">
    <property type="protein sequence ID" value="KZP18764.1"/>
    <property type="molecule type" value="Genomic_DNA"/>
</dbReference>
<feature type="chain" id="PRO_5007874501" description="Nephrocystin 3-like N-terminal domain-containing protein" evidence="2">
    <location>
        <begin position="27"/>
        <end position="569"/>
    </location>
</feature>
<gene>
    <name evidence="4" type="ORF">FIBSPDRAFT_955936</name>
</gene>